<evidence type="ECO:0000256" key="3">
    <source>
        <dbReference type="SAM" id="MobiDB-lite"/>
    </source>
</evidence>
<dbReference type="Gene3D" id="4.10.80.30">
    <property type="entry name" value="DNA polymerase, domain 6"/>
    <property type="match status" value="2"/>
</dbReference>
<dbReference type="PANTHER" id="PTHR33308:SF9">
    <property type="entry name" value="PEPTIDOGLYCAN HYDROLASE FLGJ"/>
    <property type="match status" value="1"/>
</dbReference>
<feature type="region of interest" description="Disordered" evidence="3">
    <location>
        <begin position="62"/>
        <end position="161"/>
    </location>
</feature>
<sequence>MVTNKHGGISFRKTVSSLCIGATLLSISTPVIGTYVEAETLKEGPTDSSSLVSNSGIYQKAGVNARRATATESSSSEGSNSESSKDLETNEEEVITTPSSSTNNSSSSKGNSNNNSNSGNQNSNSSSRDEEVVAKPEKKDSDNKSESEETKPSAADNTPITYTRNISTLEFVEEIGEDAREIGQKYDLYASVMIAQAILESASGNSRLAKSPNNNLFGIKGKFQGNYVEMPTLEDNGKGGMYTVSAKFRKYPDKKASIDDYASLMKGGTDNQSSYYAGAFKSNTQNYREATNFLTGRYATDTRYYEKLNGLIETYDLTKYDQKKAKAEVSQKTPETIDFIKDISGDAKKIAEKNDMYASVLIAEAVIKSNSGKHPLAKGHNIYELTGEYEGKSKSIDYFKKENNKMVLKEENFKEYPSYEASISDYIDTLKKDSDNFAEMTLAKKDNYRKVTAFLTAQNKDDRQYHKKLNTIIETYDLTKYDKKATVKDDKAKRKEKERTLSMLNKVGNSLSKTLSESLNQPVKYEIGES</sequence>
<dbReference type="RefSeq" id="WP_136136028.1">
    <property type="nucleotide sequence ID" value="NZ_SDGV01000004.1"/>
</dbReference>
<dbReference type="GO" id="GO:0004040">
    <property type="term" value="F:amidase activity"/>
    <property type="evidence" value="ECO:0007669"/>
    <property type="project" value="InterPro"/>
</dbReference>
<keyword evidence="2" id="KW-0378">Hydrolase</keyword>
<evidence type="ECO:0000313" key="5">
    <source>
        <dbReference type="EMBL" id="THB62029.1"/>
    </source>
</evidence>
<gene>
    <name evidence="5" type="ORF">ESZ54_02140</name>
</gene>
<dbReference type="Gene3D" id="1.10.530.10">
    <property type="match status" value="2"/>
</dbReference>
<proteinExistence type="inferred from homology"/>
<feature type="domain" description="Mannosyl-glycoprotein endo-beta-N-acetylglucosamidase-like" evidence="4">
    <location>
        <begin position="326"/>
        <end position="482"/>
    </location>
</feature>
<dbReference type="Proteomes" id="UP000310506">
    <property type="component" value="Unassembled WGS sequence"/>
</dbReference>
<evidence type="ECO:0000259" key="4">
    <source>
        <dbReference type="SMART" id="SM00047"/>
    </source>
</evidence>
<dbReference type="Pfam" id="PF01832">
    <property type="entry name" value="Glucosaminidase"/>
    <property type="match status" value="2"/>
</dbReference>
<dbReference type="SMART" id="SM00047">
    <property type="entry name" value="LYZ2"/>
    <property type="match status" value="2"/>
</dbReference>
<feature type="compositionally biased region" description="Basic and acidic residues" evidence="3">
    <location>
        <begin position="127"/>
        <end position="151"/>
    </location>
</feature>
<protein>
    <recommendedName>
        <fullName evidence="4">Mannosyl-glycoprotein endo-beta-N-acetylglucosamidase-like domain-containing protein</fullName>
    </recommendedName>
</protein>
<feature type="compositionally biased region" description="Low complexity" evidence="3">
    <location>
        <begin position="99"/>
        <end position="126"/>
    </location>
</feature>
<evidence type="ECO:0000313" key="6">
    <source>
        <dbReference type="Proteomes" id="UP000310506"/>
    </source>
</evidence>
<feature type="domain" description="Mannosyl-glycoprotein endo-beta-N-acetylglucosamidase-like" evidence="4">
    <location>
        <begin position="161"/>
        <end position="321"/>
    </location>
</feature>
<comment type="similarity">
    <text evidence="1">Belongs to the glycosyl hydrolase 73 family.</text>
</comment>
<keyword evidence="6" id="KW-1185">Reference proteome</keyword>
<reference evidence="5 6" key="1">
    <citation type="submission" date="2019-01" db="EMBL/GenBank/DDBJ databases">
        <title>Vagococcus silagei sp. nov. isolated from brewer's grain.</title>
        <authorList>
            <person name="Guu J.-R."/>
        </authorList>
    </citation>
    <scope>NUCLEOTIDE SEQUENCE [LARGE SCALE GENOMIC DNA]</scope>
    <source>
        <strain evidence="5 6">2B-2</strain>
    </source>
</reference>
<dbReference type="InterPro" id="IPR002901">
    <property type="entry name" value="MGlyc_endo_b_GlcNAc-like_dom"/>
</dbReference>
<evidence type="ECO:0000256" key="2">
    <source>
        <dbReference type="ARBA" id="ARBA00022801"/>
    </source>
</evidence>
<dbReference type="PANTHER" id="PTHR33308">
    <property type="entry name" value="PEPTIDOGLYCAN HYDROLASE FLGJ"/>
    <property type="match status" value="1"/>
</dbReference>
<dbReference type="EMBL" id="SDGV01000004">
    <property type="protein sequence ID" value="THB62029.1"/>
    <property type="molecule type" value="Genomic_DNA"/>
</dbReference>
<dbReference type="OrthoDB" id="2155627at2"/>
<evidence type="ECO:0000256" key="1">
    <source>
        <dbReference type="ARBA" id="ARBA00010266"/>
    </source>
</evidence>
<dbReference type="AlphaFoldDB" id="A0A4V6RMK9"/>
<accession>A0A4V6RMK9</accession>
<name>A0A4V6RMK9_9ENTE</name>
<feature type="compositionally biased region" description="Low complexity" evidence="3">
    <location>
        <begin position="72"/>
        <end position="82"/>
    </location>
</feature>
<comment type="caution">
    <text evidence="5">The sequence shown here is derived from an EMBL/GenBank/DDBJ whole genome shotgun (WGS) entry which is preliminary data.</text>
</comment>
<dbReference type="InterPro" id="IPR051056">
    <property type="entry name" value="Glycosyl_Hydrolase_73"/>
</dbReference>
<organism evidence="5 6">
    <name type="scientific">Vagococcus silagei</name>
    <dbReference type="NCBI Taxonomy" id="2508885"/>
    <lineage>
        <taxon>Bacteria</taxon>
        <taxon>Bacillati</taxon>
        <taxon>Bacillota</taxon>
        <taxon>Bacilli</taxon>
        <taxon>Lactobacillales</taxon>
        <taxon>Enterococcaceae</taxon>
        <taxon>Vagococcus</taxon>
    </lineage>
</organism>